<gene>
    <name evidence="1" type="ORF">SARC_18015</name>
</gene>
<reference evidence="1 2" key="1">
    <citation type="submission" date="2011-02" db="EMBL/GenBank/DDBJ databases">
        <title>The Genome Sequence of Sphaeroforma arctica JP610.</title>
        <authorList>
            <consortium name="The Broad Institute Genome Sequencing Platform"/>
            <person name="Russ C."/>
            <person name="Cuomo C."/>
            <person name="Young S.K."/>
            <person name="Zeng Q."/>
            <person name="Gargeya S."/>
            <person name="Alvarado L."/>
            <person name="Berlin A."/>
            <person name="Chapman S.B."/>
            <person name="Chen Z."/>
            <person name="Freedman E."/>
            <person name="Gellesch M."/>
            <person name="Goldberg J."/>
            <person name="Griggs A."/>
            <person name="Gujja S."/>
            <person name="Heilman E."/>
            <person name="Heiman D."/>
            <person name="Howarth C."/>
            <person name="Mehta T."/>
            <person name="Neiman D."/>
            <person name="Pearson M."/>
            <person name="Roberts A."/>
            <person name="Saif S."/>
            <person name="Shea T."/>
            <person name="Shenoy N."/>
            <person name="Sisk P."/>
            <person name="Stolte C."/>
            <person name="Sykes S."/>
            <person name="White J."/>
            <person name="Yandava C."/>
            <person name="Burger G."/>
            <person name="Gray M.W."/>
            <person name="Holland P.W.H."/>
            <person name="King N."/>
            <person name="Lang F.B.F."/>
            <person name="Roger A.J."/>
            <person name="Ruiz-Trillo I."/>
            <person name="Haas B."/>
            <person name="Nusbaum C."/>
            <person name="Birren B."/>
        </authorList>
    </citation>
    <scope>NUCLEOTIDE SEQUENCE [LARGE SCALE GENOMIC DNA]</scope>
    <source>
        <strain evidence="1 2">JP610</strain>
    </source>
</reference>
<proteinExistence type="predicted"/>
<accession>A0A0L0F010</accession>
<dbReference type="GeneID" id="25918519"/>
<sequence>DPDLRNEGNEAELLRKANAAVNVFRNASQDVLCMKVPETMMETIVWDYQ</sequence>
<evidence type="ECO:0000313" key="1">
    <source>
        <dbReference type="EMBL" id="KNC69478.1"/>
    </source>
</evidence>
<name>A0A0L0F010_9EUKA</name>
<dbReference type="RefSeq" id="XP_014143380.1">
    <property type="nucleotide sequence ID" value="XM_014287905.1"/>
</dbReference>
<keyword evidence="2" id="KW-1185">Reference proteome</keyword>
<evidence type="ECO:0000313" key="2">
    <source>
        <dbReference type="Proteomes" id="UP000054560"/>
    </source>
</evidence>
<protein>
    <submittedName>
        <fullName evidence="1">Uncharacterized protein</fullName>
    </submittedName>
</protein>
<dbReference type="EMBL" id="KQ254803">
    <property type="protein sequence ID" value="KNC69478.1"/>
    <property type="molecule type" value="Genomic_DNA"/>
</dbReference>
<organism evidence="1 2">
    <name type="scientific">Sphaeroforma arctica JP610</name>
    <dbReference type="NCBI Taxonomy" id="667725"/>
    <lineage>
        <taxon>Eukaryota</taxon>
        <taxon>Ichthyosporea</taxon>
        <taxon>Ichthyophonida</taxon>
        <taxon>Sphaeroforma</taxon>
    </lineage>
</organism>
<dbReference type="Proteomes" id="UP000054560">
    <property type="component" value="Unassembled WGS sequence"/>
</dbReference>
<dbReference type="AlphaFoldDB" id="A0A0L0F010"/>
<feature type="non-terminal residue" evidence="1">
    <location>
        <position position="1"/>
    </location>
</feature>